<sequence>MRQVVRSLGGGNGPPEILILPGRHNEERQRRWCEAGVSLRMMCIHINLHISEKVSTGSTAAYIEAGCFLSLPTSDAAD</sequence>
<proteinExistence type="predicted"/>
<evidence type="ECO:0000313" key="2">
    <source>
        <dbReference type="EMBL" id="GMH19047.1"/>
    </source>
</evidence>
<organism evidence="2 3">
    <name type="scientific">Nepenthes gracilis</name>
    <name type="common">Slender pitcher plant</name>
    <dbReference type="NCBI Taxonomy" id="150966"/>
    <lineage>
        <taxon>Eukaryota</taxon>
        <taxon>Viridiplantae</taxon>
        <taxon>Streptophyta</taxon>
        <taxon>Embryophyta</taxon>
        <taxon>Tracheophyta</taxon>
        <taxon>Spermatophyta</taxon>
        <taxon>Magnoliopsida</taxon>
        <taxon>eudicotyledons</taxon>
        <taxon>Gunneridae</taxon>
        <taxon>Pentapetalae</taxon>
        <taxon>Caryophyllales</taxon>
        <taxon>Nepenthaceae</taxon>
        <taxon>Nepenthes</taxon>
    </lineage>
</organism>
<accession>A0AAD3XVG2</accession>
<evidence type="ECO:0000256" key="1">
    <source>
        <dbReference type="SAM" id="MobiDB-lite"/>
    </source>
</evidence>
<comment type="caution">
    <text evidence="2">The sequence shown here is derived from an EMBL/GenBank/DDBJ whole genome shotgun (WGS) entry which is preliminary data.</text>
</comment>
<keyword evidence="3" id="KW-1185">Reference proteome</keyword>
<dbReference type="Proteomes" id="UP001279734">
    <property type="component" value="Unassembled WGS sequence"/>
</dbReference>
<protein>
    <submittedName>
        <fullName evidence="2">Uncharacterized protein</fullName>
    </submittedName>
</protein>
<evidence type="ECO:0000313" key="3">
    <source>
        <dbReference type="Proteomes" id="UP001279734"/>
    </source>
</evidence>
<name>A0AAD3XVG2_NEPGR</name>
<dbReference type="EMBL" id="BSYO01000020">
    <property type="protein sequence ID" value="GMH19047.1"/>
    <property type="molecule type" value="Genomic_DNA"/>
</dbReference>
<gene>
    <name evidence="2" type="ORF">Nepgr_020888</name>
</gene>
<feature type="region of interest" description="Disordered" evidence="1">
    <location>
        <begin position="1"/>
        <end position="20"/>
    </location>
</feature>
<dbReference type="AlphaFoldDB" id="A0AAD3XVG2"/>
<reference evidence="2" key="1">
    <citation type="submission" date="2023-05" db="EMBL/GenBank/DDBJ databases">
        <title>Nepenthes gracilis genome sequencing.</title>
        <authorList>
            <person name="Fukushima K."/>
        </authorList>
    </citation>
    <scope>NUCLEOTIDE SEQUENCE</scope>
    <source>
        <strain evidence="2">SING2019-196</strain>
    </source>
</reference>